<evidence type="ECO:0000313" key="2">
    <source>
        <dbReference type="Proteomes" id="UP001161422"/>
    </source>
</evidence>
<evidence type="ECO:0000313" key="1">
    <source>
        <dbReference type="EMBL" id="GLP97051.1"/>
    </source>
</evidence>
<reference evidence="1" key="1">
    <citation type="journal article" date="2014" name="Int. J. Syst. Evol. Microbiol.">
        <title>Complete genome sequence of Corynebacterium casei LMG S-19264T (=DSM 44701T), isolated from a smear-ripened cheese.</title>
        <authorList>
            <consortium name="US DOE Joint Genome Institute (JGI-PGF)"/>
            <person name="Walter F."/>
            <person name="Albersmeier A."/>
            <person name="Kalinowski J."/>
            <person name="Ruckert C."/>
        </authorList>
    </citation>
    <scope>NUCLEOTIDE SEQUENCE</scope>
    <source>
        <strain evidence="1">NBRC 101628</strain>
    </source>
</reference>
<dbReference type="Proteomes" id="UP001161422">
    <property type="component" value="Unassembled WGS sequence"/>
</dbReference>
<dbReference type="EMBL" id="BSNC01000005">
    <property type="protein sequence ID" value="GLP97051.1"/>
    <property type="molecule type" value="Genomic_DNA"/>
</dbReference>
<name>A0AA37RXN3_9GAMM</name>
<sequence>MLKSKVALATLLGLVISGCSSDEPGIDIAQADSINIEAIAFDAENSSVNFKLVDDQGELLNGAEKSQFLVAFMGLPEKTEMKGMAFPWHQTESFGCDEEDCNVQLTATGPGEYQFAAPQGIEWQPQVVYHRVALQVRTGSVESTFEIISE</sequence>
<dbReference type="PROSITE" id="PS51257">
    <property type="entry name" value="PROKAR_LIPOPROTEIN"/>
    <property type="match status" value="1"/>
</dbReference>
<gene>
    <name evidence="1" type="ORF">GCM10007895_23570</name>
</gene>
<comment type="caution">
    <text evidence="1">The sequence shown here is derived from an EMBL/GenBank/DDBJ whole genome shotgun (WGS) entry which is preliminary data.</text>
</comment>
<protein>
    <recommendedName>
        <fullName evidence="3">Lipoprotein</fullName>
    </recommendedName>
</protein>
<reference evidence="1" key="2">
    <citation type="submission" date="2023-01" db="EMBL/GenBank/DDBJ databases">
        <title>Draft genome sequence of Paraferrimonas sedimenticola strain NBRC 101628.</title>
        <authorList>
            <person name="Sun Q."/>
            <person name="Mori K."/>
        </authorList>
    </citation>
    <scope>NUCLEOTIDE SEQUENCE</scope>
    <source>
        <strain evidence="1">NBRC 101628</strain>
    </source>
</reference>
<organism evidence="1 2">
    <name type="scientific">Paraferrimonas sedimenticola</name>
    <dbReference type="NCBI Taxonomy" id="375674"/>
    <lineage>
        <taxon>Bacteria</taxon>
        <taxon>Pseudomonadati</taxon>
        <taxon>Pseudomonadota</taxon>
        <taxon>Gammaproteobacteria</taxon>
        <taxon>Alteromonadales</taxon>
        <taxon>Ferrimonadaceae</taxon>
        <taxon>Paraferrimonas</taxon>
    </lineage>
</organism>
<dbReference type="AlphaFoldDB" id="A0AA37RXN3"/>
<dbReference type="RefSeq" id="WP_095504352.1">
    <property type="nucleotide sequence ID" value="NZ_BSNC01000005.1"/>
</dbReference>
<accession>A0AA37RXN3</accession>
<evidence type="ECO:0008006" key="3">
    <source>
        <dbReference type="Google" id="ProtNLM"/>
    </source>
</evidence>
<keyword evidence="2" id="KW-1185">Reference proteome</keyword>
<proteinExistence type="predicted"/>